<proteinExistence type="predicted"/>
<evidence type="ECO:0000256" key="5">
    <source>
        <dbReference type="ARBA" id="ARBA00022840"/>
    </source>
</evidence>
<dbReference type="PROSITE" id="PS50893">
    <property type="entry name" value="ABC_TRANSPORTER_2"/>
    <property type="match status" value="1"/>
</dbReference>
<keyword evidence="3" id="KW-1003">Cell membrane</keyword>
<dbReference type="GO" id="GO:0015413">
    <property type="term" value="F:ABC-type nickel transporter activity"/>
    <property type="evidence" value="ECO:0007669"/>
    <property type="project" value="UniProtKB-EC"/>
</dbReference>
<reference evidence="14" key="1">
    <citation type="submission" date="2019-08" db="EMBL/GenBank/DDBJ databases">
        <authorList>
            <person name="Kucharzyk K."/>
            <person name="Murdoch R.W."/>
            <person name="Higgins S."/>
            <person name="Loffler F."/>
        </authorList>
    </citation>
    <scope>NUCLEOTIDE SEQUENCE</scope>
</reference>
<evidence type="ECO:0000256" key="8">
    <source>
        <dbReference type="ARBA" id="ARBA00023136"/>
    </source>
</evidence>
<dbReference type="InterPro" id="IPR027417">
    <property type="entry name" value="P-loop_NTPase"/>
</dbReference>
<evidence type="ECO:0000256" key="4">
    <source>
        <dbReference type="ARBA" id="ARBA00022741"/>
    </source>
</evidence>
<evidence type="ECO:0000256" key="12">
    <source>
        <dbReference type="ARBA" id="ARBA00048610"/>
    </source>
</evidence>
<evidence type="ECO:0000259" key="13">
    <source>
        <dbReference type="PROSITE" id="PS50893"/>
    </source>
</evidence>
<dbReference type="Pfam" id="PF00005">
    <property type="entry name" value="ABC_tran"/>
    <property type="match status" value="1"/>
</dbReference>
<dbReference type="CDD" id="cd03257">
    <property type="entry name" value="ABC_NikE_OppD_transporters"/>
    <property type="match status" value="1"/>
</dbReference>
<dbReference type="SMART" id="SM00382">
    <property type="entry name" value="AAA"/>
    <property type="match status" value="1"/>
</dbReference>
<comment type="caution">
    <text evidence="14">The sequence shown here is derived from an EMBL/GenBank/DDBJ whole genome shotgun (WGS) entry which is preliminary data.</text>
</comment>
<name>A0A644SYU8_9ZZZZ</name>
<dbReference type="InterPro" id="IPR017871">
    <property type="entry name" value="ABC_transporter-like_CS"/>
</dbReference>
<keyword evidence="4" id="KW-0547">Nucleotide-binding</keyword>
<dbReference type="InterPro" id="IPR003439">
    <property type="entry name" value="ABC_transporter-like_ATP-bd"/>
</dbReference>
<keyword evidence="6" id="KW-1278">Translocase</keyword>
<dbReference type="InterPro" id="IPR013563">
    <property type="entry name" value="Oligopep_ABC_C"/>
</dbReference>
<dbReference type="NCBIfam" id="TIGR01727">
    <property type="entry name" value="oligo_HPY"/>
    <property type="match status" value="1"/>
</dbReference>
<evidence type="ECO:0000256" key="3">
    <source>
        <dbReference type="ARBA" id="ARBA00022475"/>
    </source>
</evidence>
<dbReference type="SUPFAM" id="SSF52540">
    <property type="entry name" value="P-loop containing nucleoside triphosphate hydrolases"/>
    <property type="match status" value="1"/>
</dbReference>
<keyword evidence="2" id="KW-0813">Transport</keyword>
<dbReference type="PROSITE" id="PS00211">
    <property type="entry name" value="ABC_TRANSPORTER_1"/>
    <property type="match status" value="1"/>
</dbReference>
<dbReference type="GO" id="GO:0005886">
    <property type="term" value="C:plasma membrane"/>
    <property type="evidence" value="ECO:0007669"/>
    <property type="project" value="UniProtKB-SubCell"/>
</dbReference>
<accession>A0A644SYU8</accession>
<evidence type="ECO:0000256" key="11">
    <source>
        <dbReference type="ARBA" id="ARBA00044143"/>
    </source>
</evidence>
<evidence type="ECO:0000256" key="10">
    <source>
        <dbReference type="ARBA" id="ARBA00039098"/>
    </source>
</evidence>
<dbReference type="FunFam" id="3.40.50.300:FF:000016">
    <property type="entry name" value="Oligopeptide ABC transporter ATP-binding component"/>
    <property type="match status" value="1"/>
</dbReference>
<keyword evidence="8" id="KW-0472">Membrane</keyword>
<dbReference type="Pfam" id="PF08352">
    <property type="entry name" value="oligo_HPY"/>
    <property type="match status" value="1"/>
</dbReference>
<evidence type="ECO:0000313" key="14">
    <source>
        <dbReference type="EMBL" id="MPL59819.1"/>
    </source>
</evidence>
<evidence type="ECO:0000256" key="1">
    <source>
        <dbReference type="ARBA" id="ARBA00004202"/>
    </source>
</evidence>
<dbReference type="Gene3D" id="3.40.50.300">
    <property type="entry name" value="P-loop containing nucleotide triphosphate hydrolases"/>
    <property type="match status" value="1"/>
</dbReference>
<dbReference type="GO" id="GO:0016887">
    <property type="term" value="F:ATP hydrolysis activity"/>
    <property type="evidence" value="ECO:0007669"/>
    <property type="project" value="InterPro"/>
</dbReference>
<organism evidence="14">
    <name type="scientific">bioreactor metagenome</name>
    <dbReference type="NCBI Taxonomy" id="1076179"/>
    <lineage>
        <taxon>unclassified sequences</taxon>
        <taxon>metagenomes</taxon>
        <taxon>ecological metagenomes</taxon>
    </lineage>
</organism>
<dbReference type="InterPro" id="IPR003593">
    <property type="entry name" value="AAA+_ATPase"/>
</dbReference>
<evidence type="ECO:0000256" key="9">
    <source>
        <dbReference type="ARBA" id="ARBA00038669"/>
    </source>
</evidence>
<evidence type="ECO:0000256" key="2">
    <source>
        <dbReference type="ARBA" id="ARBA00022448"/>
    </source>
</evidence>
<dbReference type="GO" id="GO:0015833">
    <property type="term" value="P:peptide transport"/>
    <property type="evidence" value="ECO:0007669"/>
    <property type="project" value="InterPro"/>
</dbReference>
<comment type="subunit">
    <text evidence="9">The complex is composed of two ATP-binding proteins (NikD and NikE), two transmembrane proteins (NikB and NikC) and a solute-binding protein (NikA).</text>
</comment>
<dbReference type="GO" id="GO:0005524">
    <property type="term" value="F:ATP binding"/>
    <property type="evidence" value="ECO:0007669"/>
    <property type="project" value="UniProtKB-KW"/>
</dbReference>
<comment type="catalytic activity">
    <reaction evidence="12">
        <text>Ni(2+)(out) + ATP + H2O = Ni(2+)(in) + ADP + phosphate + H(+)</text>
        <dbReference type="Rhea" id="RHEA:15557"/>
        <dbReference type="ChEBI" id="CHEBI:15377"/>
        <dbReference type="ChEBI" id="CHEBI:15378"/>
        <dbReference type="ChEBI" id="CHEBI:30616"/>
        <dbReference type="ChEBI" id="CHEBI:43474"/>
        <dbReference type="ChEBI" id="CHEBI:49786"/>
        <dbReference type="ChEBI" id="CHEBI:456216"/>
        <dbReference type="EC" id="7.2.2.11"/>
    </reaction>
    <physiologicalReaction direction="left-to-right" evidence="12">
        <dbReference type="Rhea" id="RHEA:15558"/>
    </physiologicalReaction>
</comment>
<keyword evidence="7" id="KW-0406">Ion transport</keyword>
<evidence type="ECO:0000256" key="6">
    <source>
        <dbReference type="ARBA" id="ARBA00022967"/>
    </source>
</evidence>
<comment type="subcellular location">
    <subcellularLocation>
        <location evidence="1">Cell membrane</location>
        <topology evidence="1">Peripheral membrane protein</topology>
    </subcellularLocation>
</comment>
<evidence type="ECO:0000256" key="7">
    <source>
        <dbReference type="ARBA" id="ARBA00023065"/>
    </source>
</evidence>
<dbReference type="AlphaFoldDB" id="A0A644SYU8"/>
<keyword evidence="5 14" id="KW-0067">ATP-binding</keyword>
<protein>
    <recommendedName>
        <fullName evidence="11">Nickel import system ATP-binding protein NikD</fullName>
        <ecNumber evidence="10">7.2.2.11</ecNumber>
    </recommendedName>
</protein>
<gene>
    <name evidence="14" type="primary">oppD_4</name>
    <name evidence="14" type="ORF">SDC9_05375</name>
</gene>
<dbReference type="InterPro" id="IPR050388">
    <property type="entry name" value="ABC_Ni/Peptide_Import"/>
</dbReference>
<dbReference type="PANTHER" id="PTHR43297:SF13">
    <property type="entry name" value="NICKEL ABC TRANSPORTER, ATP-BINDING PROTEIN"/>
    <property type="match status" value="1"/>
</dbReference>
<dbReference type="PANTHER" id="PTHR43297">
    <property type="entry name" value="OLIGOPEPTIDE TRANSPORT ATP-BINDING PROTEIN APPD"/>
    <property type="match status" value="1"/>
</dbReference>
<dbReference type="EC" id="7.2.2.11" evidence="10"/>
<dbReference type="EMBL" id="VSSQ01000010">
    <property type="protein sequence ID" value="MPL59819.1"/>
    <property type="molecule type" value="Genomic_DNA"/>
</dbReference>
<sequence>MSKEILLDIQDLRVSYNIYEGKLKVVNNLQFRVHKGEKVGLVGETGCGKTTTMKSILRILPPRVSEIDGGKILFNERDILKMSGSELQKLRSRGIAMIFQDPTAALNPVFTIGEQVKEVIRFALPEKERTKSSIHTIALRALKEVYLADQERILNSYPLQLSGGMRQRICISMAITTNRELLIADEPGTSLDVTIQDQILRLLRELVEKRGTSIILITHSLGVAREMTDRVYVMYAGSVVEVAKTPDLFRNPLHPYTHGLLSSVPKISGGGMSSGIPGSIPEYLNPPKGCRFHPRCVHATEECRSSFPPLFNQGDGHEVACFLHKR</sequence>
<feature type="domain" description="ABC transporter" evidence="13">
    <location>
        <begin position="7"/>
        <end position="261"/>
    </location>
</feature>